<comment type="similarity">
    <text evidence="1 7">Belongs to the transcriptional regulatory CopG/NikR family.</text>
</comment>
<evidence type="ECO:0000259" key="9">
    <source>
        <dbReference type="Pfam" id="PF08753"/>
    </source>
</evidence>
<dbReference type="NCBIfam" id="NF001884">
    <property type="entry name" value="PRK00630.1"/>
    <property type="match status" value="1"/>
</dbReference>
<dbReference type="Pfam" id="PF08753">
    <property type="entry name" value="NikR_C"/>
    <property type="match status" value="1"/>
</dbReference>
<dbReference type="Proteomes" id="UP000190625">
    <property type="component" value="Unassembled WGS sequence"/>
</dbReference>
<feature type="binding site" evidence="7">
    <location>
        <position position="93"/>
    </location>
    <ligand>
        <name>Ni(2+)</name>
        <dbReference type="ChEBI" id="CHEBI:49786"/>
    </ligand>
</feature>
<dbReference type="CDD" id="cd22231">
    <property type="entry name" value="RHH_NikR_HicB-like"/>
    <property type="match status" value="1"/>
</dbReference>
<dbReference type="Gene3D" id="3.30.70.1150">
    <property type="entry name" value="ACT-like. Chain A, domain 2"/>
    <property type="match status" value="1"/>
</dbReference>
<dbReference type="GO" id="GO:0003677">
    <property type="term" value="F:DNA binding"/>
    <property type="evidence" value="ECO:0007669"/>
    <property type="project" value="UniProtKB-KW"/>
</dbReference>
<keyword evidence="11" id="KW-1185">Reference proteome</keyword>
<dbReference type="PANTHER" id="PTHR34719">
    <property type="entry name" value="NICKEL-RESPONSIVE REGULATOR"/>
    <property type="match status" value="1"/>
</dbReference>
<dbReference type="NCBIfam" id="NF002815">
    <property type="entry name" value="PRK02967.1"/>
    <property type="match status" value="1"/>
</dbReference>
<dbReference type="InterPro" id="IPR045865">
    <property type="entry name" value="ACT-like_dom_sf"/>
</dbReference>
<evidence type="ECO:0000256" key="5">
    <source>
        <dbReference type="ARBA" id="ARBA00023125"/>
    </source>
</evidence>
<sequence length="140" mass="15941">MSNKLVRFGISMNKDLLEKFDELIVKKGYSNRSEAIRDLIRNRLVENEWEDEDKQVAGTITLIYDHHVKGLSDELNELQHNYHDLFLSTTHVHLDHHNCLEVLVVKGKAGETREVAERLIGTKGVKHGKLTITSTGKGLV</sequence>
<gene>
    <name evidence="10" type="ORF">SAMN02745118_00124</name>
</gene>
<keyword evidence="6 7" id="KW-0804">Transcription</keyword>
<dbReference type="GO" id="GO:0003700">
    <property type="term" value="F:DNA-binding transcription factor activity"/>
    <property type="evidence" value="ECO:0007669"/>
    <property type="project" value="UniProtKB-UniRule"/>
</dbReference>
<evidence type="ECO:0000259" key="8">
    <source>
        <dbReference type="Pfam" id="PF01402"/>
    </source>
</evidence>
<feature type="binding site" evidence="7">
    <location>
        <position position="80"/>
    </location>
    <ligand>
        <name>Ni(2+)</name>
        <dbReference type="ChEBI" id="CHEBI:49786"/>
    </ligand>
</feature>
<keyword evidence="2 7" id="KW-0533">Nickel</keyword>
<evidence type="ECO:0000313" key="10">
    <source>
        <dbReference type="EMBL" id="SJZ30809.1"/>
    </source>
</evidence>
<dbReference type="STRING" id="142842.SAMN02745118_00124"/>
<dbReference type="EMBL" id="FUWM01000003">
    <property type="protein sequence ID" value="SJZ30809.1"/>
    <property type="molecule type" value="Genomic_DNA"/>
</dbReference>
<feature type="domain" description="Transcription factor NikR nickel binding C-terminal" evidence="9">
    <location>
        <begin position="57"/>
        <end position="133"/>
    </location>
</feature>
<evidence type="ECO:0000256" key="3">
    <source>
        <dbReference type="ARBA" id="ARBA00022723"/>
    </source>
</evidence>
<dbReference type="PANTHER" id="PTHR34719:SF2">
    <property type="entry name" value="NICKEL-RESPONSIVE REGULATOR"/>
    <property type="match status" value="1"/>
</dbReference>
<comment type="function">
    <text evidence="7">Transcriptional regulator.</text>
</comment>
<name>A0A1T4JKX5_9FIRM</name>
<evidence type="ECO:0000256" key="1">
    <source>
        <dbReference type="ARBA" id="ARBA00008478"/>
    </source>
</evidence>
<dbReference type="InterPro" id="IPR013321">
    <property type="entry name" value="Arc_rbn_hlx_hlx"/>
</dbReference>
<proteinExistence type="inferred from homology"/>
<reference evidence="11" key="1">
    <citation type="submission" date="2017-02" db="EMBL/GenBank/DDBJ databases">
        <authorList>
            <person name="Varghese N."/>
            <person name="Submissions S."/>
        </authorList>
    </citation>
    <scope>NUCLEOTIDE SEQUENCE [LARGE SCALE GENOMIC DNA]</scope>
    <source>
        <strain evidence="11">ATCC BAA-73</strain>
    </source>
</reference>
<dbReference type="InterPro" id="IPR050192">
    <property type="entry name" value="CopG/NikR_regulator"/>
</dbReference>
<dbReference type="SUPFAM" id="SSF47598">
    <property type="entry name" value="Ribbon-helix-helix"/>
    <property type="match status" value="1"/>
</dbReference>
<keyword evidence="4 7" id="KW-0805">Transcription regulation</keyword>
<evidence type="ECO:0000313" key="11">
    <source>
        <dbReference type="Proteomes" id="UP000190625"/>
    </source>
</evidence>
<dbReference type="HAMAP" id="MF_00476">
    <property type="entry name" value="NikR"/>
    <property type="match status" value="1"/>
</dbReference>
<protein>
    <recommendedName>
        <fullName evidence="7">Putative nickel-responsive regulator</fullName>
    </recommendedName>
</protein>
<dbReference type="Gene3D" id="1.10.1220.10">
    <property type="entry name" value="Met repressor-like"/>
    <property type="match status" value="1"/>
</dbReference>
<dbReference type="InterPro" id="IPR002145">
    <property type="entry name" value="CopG"/>
</dbReference>
<dbReference type="InterPro" id="IPR010985">
    <property type="entry name" value="Ribbon_hlx_hlx"/>
</dbReference>
<feature type="binding site" evidence="7">
    <location>
        <position position="99"/>
    </location>
    <ligand>
        <name>Ni(2+)</name>
        <dbReference type="ChEBI" id="CHEBI:49786"/>
    </ligand>
</feature>
<evidence type="ECO:0000256" key="2">
    <source>
        <dbReference type="ARBA" id="ARBA00022596"/>
    </source>
</evidence>
<dbReference type="Pfam" id="PF01402">
    <property type="entry name" value="RHH_1"/>
    <property type="match status" value="1"/>
</dbReference>
<dbReference type="InterPro" id="IPR014864">
    <property type="entry name" value="TF_NikR_Ni-bd_C"/>
</dbReference>
<feature type="domain" description="Ribbon-helix-helix protein CopG" evidence="8">
    <location>
        <begin position="6"/>
        <end position="44"/>
    </location>
</feature>
<dbReference type="SUPFAM" id="SSF55021">
    <property type="entry name" value="ACT-like"/>
    <property type="match status" value="1"/>
</dbReference>
<comment type="cofactor">
    <cofactor evidence="7">
        <name>Ni(2+)</name>
        <dbReference type="ChEBI" id="CHEBI:49786"/>
    </cofactor>
    <text evidence="7">Binds 1 nickel ion per subunit.</text>
</comment>
<evidence type="ECO:0000256" key="4">
    <source>
        <dbReference type="ARBA" id="ARBA00023015"/>
    </source>
</evidence>
<feature type="binding site" evidence="7">
    <location>
        <position position="91"/>
    </location>
    <ligand>
        <name>Ni(2+)</name>
        <dbReference type="ChEBI" id="CHEBI:49786"/>
    </ligand>
</feature>
<dbReference type="InterPro" id="IPR027271">
    <property type="entry name" value="Acetolactate_synth/TF_NikR_C"/>
</dbReference>
<evidence type="ECO:0000256" key="6">
    <source>
        <dbReference type="ARBA" id="ARBA00023163"/>
    </source>
</evidence>
<keyword evidence="3 7" id="KW-0479">Metal-binding</keyword>
<dbReference type="GO" id="GO:0010045">
    <property type="term" value="P:response to nickel cation"/>
    <property type="evidence" value="ECO:0007669"/>
    <property type="project" value="InterPro"/>
</dbReference>
<dbReference type="NCBIfam" id="NF002169">
    <property type="entry name" value="PRK01002.1"/>
    <property type="match status" value="1"/>
</dbReference>
<dbReference type="NCBIfam" id="NF003381">
    <property type="entry name" value="PRK04460.1"/>
    <property type="match status" value="1"/>
</dbReference>
<dbReference type="OrthoDB" id="9806294at2"/>
<dbReference type="RefSeq" id="WP_078808660.1">
    <property type="nucleotide sequence ID" value="NZ_FUWM01000003.1"/>
</dbReference>
<organism evidence="10 11">
    <name type="scientific">Selenihalanaerobacter shriftii</name>
    <dbReference type="NCBI Taxonomy" id="142842"/>
    <lineage>
        <taxon>Bacteria</taxon>
        <taxon>Bacillati</taxon>
        <taxon>Bacillota</taxon>
        <taxon>Clostridia</taxon>
        <taxon>Halanaerobiales</taxon>
        <taxon>Halobacteroidaceae</taxon>
        <taxon>Selenihalanaerobacter</taxon>
    </lineage>
</organism>
<accession>A0A1T4JKX5</accession>
<dbReference type="AlphaFoldDB" id="A0A1T4JKX5"/>
<dbReference type="GO" id="GO:0016151">
    <property type="term" value="F:nickel cation binding"/>
    <property type="evidence" value="ECO:0007669"/>
    <property type="project" value="UniProtKB-UniRule"/>
</dbReference>
<dbReference type="InterPro" id="IPR022988">
    <property type="entry name" value="Ni_resp_reg_NikR"/>
</dbReference>
<evidence type="ECO:0000256" key="7">
    <source>
        <dbReference type="HAMAP-Rule" id="MF_00476"/>
    </source>
</evidence>
<keyword evidence="5 7" id="KW-0238">DNA-binding</keyword>